<keyword evidence="3" id="KW-0285">Flavoprotein</keyword>
<evidence type="ECO:0000256" key="6">
    <source>
        <dbReference type="ARBA" id="ARBA00022967"/>
    </source>
</evidence>
<protein>
    <recommendedName>
        <fullName evidence="11">RnfABCDGE type electron transport complex subunit D</fullName>
    </recommendedName>
</protein>
<dbReference type="InterPro" id="IPR004338">
    <property type="entry name" value="NqrB/RnfD"/>
</dbReference>
<keyword evidence="6" id="KW-1278">Translocase</keyword>
<dbReference type="GO" id="GO:0055085">
    <property type="term" value="P:transmembrane transport"/>
    <property type="evidence" value="ECO:0007669"/>
    <property type="project" value="InterPro"/>
</dbReference>
<dbReference type="PANTHER" id="PTHR30578:SF0">
    <property type="entry name" value="ION-TRANSLOCATING OXIDOREDUCTASE COMPLEX SUBUNIT D"/>
    <property type="match status" value="1"/>
</dbReference>
<dbReference type="Pfam" id="PF03116">
    <property type="entry name" value="NQR2_RnfD_RnfE"/>
    <property type="match status" value="1"/>
</dbReference>
<feature type="transmembrane region" description="Helical" evidence="9">
    <location>
        <begin position="199"/>
        <end position="218"/>
    </location>
</feature>
<keyword evidence="4" id="KW-0288">FMN</keyword>
<comment type="caution">
    <text evidence="10">The sequence shown here is derived from an EMBL/GenBank/DDBJ whole genome shotgun (WGS) entry which is preliminary data.</text>
</comment>
<feature type="transmembrane region" description="Helical" evidence="9">
    <location>
        <begin position="249"/>
        <end position="269"/>
    </location>
</feature>
<dbReference type="AlphaFoldDB" id="A0A7V4E746"/>
<keyword evidence="5 9" id="KW-0812">Transmembrane</keyword>
<evidence type="ECO:0000256" key="9">
    <source>
        <dbReference type="SAM" id="Phobius"/>
    </source>
</evidence>
<keyword evidence="7 9" id="KW-1133">Transmembrane helix</keyword>
<evidence type="ECO:0000256" key="7">
    <source>
        <dbReference type="ARBA" id="ARBA00022989"/>
    </source>
</evidence>
<feature type="transmembrane region" description="Helical" evidence="9">
    <location>
        <begin position="281"/>
        <end position="299"/>
    </location>
</feature>
<reference evidence="10" key="1">
    <citation type="journal article" date="2020" name="mSystems">
        <title>Genome- and Community-Level Interaction Insights into Carbon Utilization and Element Cycling Functions of Hydrothermarchaeota in Hydrothermal Sediment.</title>
        <authorList>
            <person name="Zhou Z."/>
            <person name="Liu Y."/>
            <person name="Xu W."/>
            <person name="Pan J."/>
            <person name="Luo Z.H."/>
            <person name="Li M."/>
        </authorList>
    </citation>
    <scope>NUCLEOTIDE SEQUENCE [LARGE SCALE GENOMIC DNA]</scope>
    <source>
        <strain evidence="10">SpSt-679</strain>
    </source>
</reference>
<feature type="transmembrane region" description="Helical" evidence="9">
    <location>
        <begin position="55"/>
        <end position="72"/>
    </location>
</feature>
<dbReference type="GO" id="GO:0005886">
    <property type="term" value="C:plasma membrane"/>
    <property type="evidence" value="ECO:0007669"/>
    <property type="project" value="TreeGrafter"/>
</dbReference>
<dbReference type="PANTHER" id="PTHR30578">
    <property type="entry name" value="ELECTRON TRANSPORT COMPLEX PROTEIN RNFD"/>
    <property type="match status" value="1"/>
</dbReference>
<evidence type="ECO:0000256" key="2">
    <source>
        <dbReference type="ARBA" id="ARBA00022553"/>
    </source>
</evidence>
<evidence type="ECO:0000313" key="10">
    <source>
        <dbReference type="EMBL" id="HGL49458.1"/>
    </source>
</evidence>
<feature type="transmembrane region" description="Helical" evidence="9">
    <location>
        <begin position="92"/>
        <end position="118"/>
    </location>
</feature>
<keyword evidence="8 9" id="KW-0472">Membrane</keyword>
<evidence type="ECO:0000256" key="5">
    <source>
        <dbReference type="ARBA" id="ARBA00022692"/>
    </source>
</evidence>
<proteinExistence type="predicted"/>
<keyword evidence="1" id="KW-0813">Transport</keyword>
<sequence length="337" mass="35854">MIPMARTLAEGPGIPGPHLHAGFTKDRWMVGTLGAMAPLALLAGLALGPRAAVHLALGLGTALLLHLGLALGERIVRGRVLHPSWTSSLVAGAIAALSSLAVAPYAVTAGIAALAVVLKFAQGWVFGRKYLNPVAAAKVLLLGLMTATLGLERGLMYHPHHLDWIDMWTREGFEGGLWFLAWGDWGPGLSLLLWKTHTWMGGVSGLATLFVGGLSAWLLRYKWRIPVSFLGTMGLLALLLAGLTRGDPLLRLAFHLFTGSVIFLAFFMATEPQSTPMSAGGQYLFGVGLGILTFLLQQLNVLGGSVLALVAMNLFTPLLDRVGLGRPVGLTRREHGR</sequence>
<evidence type="ECO:0000256" key="4">
    <source>
        <dbReference type="ARBA" id="ARBA00022643"/>
    </source>
</evidence>
<feature type="transmembrane region" description="Helical" evidence="9">
    <location>
        <begin position="28"/>
        <end position="48"/>
    </location>
</feature>
<evidence type="ECO:0000256" key="3">
    <source>
        <dbReference type="ARBA" id="ARBA00022630"/>
    </source>
</evidence>
<evidence type="ECO:0008006" key="11">
    <source>
        <dbReference type="Google" id="ProtNLM"/>
    </source>
</evidence>
<keyword evidence="2" id="KW-0597">Phosphoprotein</keyword>
<dbReference type="EMBL" id="DTCX01000142">
    <property type="protein sequence ID" value="HGL49458.1"/>
    <property type="molecule type" value="Genomic_DNA"/>
</dbReference>
<name>A0A7V4E746_9DEIN</name>
<evidence type="ECO:0000256" key="1">
    <source>
        <dbReference type="ARBA" id="ARBA00022448"/>
    </source>
</evidence>
<evidence type="ECO:0000256" key="8">
    <source>
        <dbReference type="ARBA" id="ARBA00023136"/>
    </source>
</evidence>
<feature type="transmembrane region" description="Helical" evidence="9">
    <location>
        <begin position="225"/>
        <end position="243"/>
    </location>
</feature>
<gene>
    <name evidence="10" type="ORF">ENU54_02470</name>
</gene>
<feature type="transmembrane region" description="Helical" evidence="9">
    <location>
        <begin position="130"/>
        <end position="151"/>
    </location>
</feature>
<accession>A0A7V4E746</accession>
<organism evidence="10">
    <name type="scientific">Thermus tengchongensis</name>
    <dbReference type="NCBI Taxonomy" id="1214928"/>
    <lineage>
        <taxon>Bacteria</taxon>
        <taxon>Thermotogati</taxon>
        <taxon>Deinococcota</taxon>
        <taxon>Deinococci</taxon>
        <taxon>Thermales</taxon>
        <taxon>Thermaceae</taxon>
        <taxon>Thermus</taxon>
    </lineage>
</organism>